<dbReference type="SUPFAM" id="SSF88645">
    <property type="entry name" value="ssDNA viruses"/>
    <property type="match status" value="1"/>
</dbReference>
<proteinExistence type="inferred from homology"/>
<evidence type="ECO:0000256" key="3">
    <source>
        <dbReference type="ARBA" id="ARBA00022431"/>
    </source>
</evidence>
<evidence type="ECO:0000256" key="4">
    <source>
        <dbReference type="ARBA" id="ARBA00022561"/>
    </source>
</evidence>
<dbReference type="GO" id="GO:0005198">
    <property type="term" value="F:structural molecule activity"/>
    <property type="evidence" value="ECO:0007669"/>
    <property type="project" value="InterPro"/>
</dbReference>
<organism evidence="6">
    <name type="scientific">Sigmofec virus UA08Rod_5342</name>
    <dbReference type="NCBI Taxonomy" id="2929420"/>
    <lineage>
        <taxon>Viruses</taxon>
        <taxon>Monodnaviria</taxon>
        <taxon>Sangervirae</taxon>
        <taxon>Phixviricota</taxon>
        <taxon>Malgrandaviricetes</taxon>
        <taxon>Petitvirales</taxon>
        <taxon>Microviridae</taxon>
    </lineage>
</organism>
<accession>A0A976N298</accession>
<protein>
    <submittedName>
        <fullName evidence="6">Major capsid protein</fullName>
    </submittedName>
</protein>
<evidence type="ECO:0000256" key="5">
    <source>
        <dbReference type="ARBA" id="ARBA00022844"/>
    </source>
</evidence>
<keyword evidence="4" id="KW-0167">Capsid protein</keyword>
<evidence type="ECO:0000313" key="6">
    <source>
        <dbReference type="EMBL" id="UPW41163.1"/>
    </source>
</evidence>
<dbReference type="InterPro" id="IPR016184">
    <property type="entry name" value="Capsid/spike_ssDNA_virus"/>
</dbReference>
<name>A0A976N298_9VIRU</name>
<dbReference type="InterPro" id="IPR037002">
    <property type="entry name" value="Microviridae_protein_F_sf"/>
</dbReference>
<dbReference type="Gene3D" id="2.60.169.10">
    <property type="entry name" value="Microviridae F protein"/>
    <property type="match status" value="2"/>
</dbReference>
<evidence type="ECO:0000256" key="2">
    <source>
        <dbReference type="ARBA" id="ARBA00009963"/>
    </source>
</evidence>
<dbReference type="Pfam" id="PF02305">
    <property type="entry name" value="Phage_F"/>
    <property type="match status" value="2"/>
</dbReference>
<comment type="similarity">
    <text evidence="2">Belongs to the microviridae F protein family.</text>
</comment>
<dbReference type="InterPro" id="IPR003514">
    <property type="entry name" value="Microviridae_protein_F"/>
</dbReference>
<keyword evidence="5" id="KW-0946">Virion</keyword>
<evidence type="ECO:0000256" key="1">
    <source>
        <dbReference type="ARBA" id="ARBA00004328"/>
    </source>
</evidence>
<keyword evidence="3" id="KW-1140">T=1 icosahedral capsid protein</keyword>
<reference evidence="6" key="1">
    <citation type="submission" date="2022-02" db="EMBL/GenBank/DDBJ databases">
        <title>Towards deciphering the DNA virus diversity associated with rodent species in the families Cricetidae and Heteromyidae.</title>
        <authorList>
            <person name="Lund M."/>
            <person name="Larsen B.B."/>
            <person name="Gryseels S."/>
            <person name="Kraberger S."/>
            <person name="Rowsey D.M."/>
            <person name="Steger L."/>
            <person name="Yule K.M."/>
            <person name="Upham N.S."/>
            <person name="Worobey M."/>
            <person name="Van Doorslaer K."/>
            <person name="Varsani A."/>
        </authorList>
    </citation>
    <scope>NUCLEOTIDE SEQUENCE</scope>
    <source>
        <strain evidence="6">UA08Rod_5342</strain>
    </source>
</reference>
<dbReference type="GO" id="GO:0039615">
    <property type="term" value="C:T=1 icosahedral viral capsid"/>
    <property type="evidence" value="ECO:0007669"/>
    <property type="project" value="UniProtKB-KW"/>
</dbReference>
<dbReference type="EMBL" id="OM869551">
    <property type="protein sequence ID" value="UPW41163.1"/>
    <property type="molecule type" value="Genomic_DNA"/>
</dbReference>
<sequence>MANRYTQITADSPRSRFSQAVAGELVFSRMPLSKTHLTTFNAGEIVPIYCNEVLPNETLSMSLDFVLRQTTLLKPTMGSMEVDFYAFFVPNRIVNHSWNTVMGENVNGSWTASSVSLAPLFDPTKHSGSSPVSAVQIPVGSVGDHYGLPTQAPIPVGVLSEMNDLRFRGYIEIYNQYFRDQNYQPPIPYSKLNVYGNFTGAPVPGSGIALGSIGANTPQDNSYGSGAIAQAILGNFPPNNQINVSRLATVGGAVSAKSPLLVANKFHDYFTSVLPSPQKSSANVFVPVAFSKDSTAPVMTSNTDRMPLSSEATLHWRSLTGFSSVGIRALGSNFTTNGFGGATVALPSSVAPESTNVLPVNLVADLASASGAFDISELRMASAIQQVYEAMARGGSRYREIVRQFFGLDVEDPYKDVPEELGRFSRSLELFQTAQTSSSQENGTPQGNLAAFGYTSNGGKLFTRTFLEHGYVHVFAVVRHRNIYSSFIARDWFRRSLLDYYMPQLANVSEQPVYTREINPYSGDPDGVFGYQEAWSEYRYEPDTVCGLMRPGVTGSLAQWNYADDFNSLLSIATGEWLKSNSKEVLDRTLSVTSELEPQILGQFVFRIDKTLPMPTYTVPGMDVI</sequence>
<comment type="subcellular location">
    <subcellularLocation>
        <location evidence="1">Virion</location>
    </subcellularLocation>
</comment>